<gene>
    <name evidence="2" type="ORF">BDE40_0568</name>
</gene>
<keyword evidence="1" id="KW-1133">Transmembrane helix</keyword>
<sequence>MSATPRTIVSIIGYSLVALLIVVGGSVAILSKFEPQKSVMYQTVKITARGPSSVNDASAARSEPIIEIRLADGQTRHLPSLYYAIHSELEIACLNISKGRFSGAQKLALVPIEMCKPR</sequence>
<evidence type="ECO:0000313" key="2">
    <source>
        <dbReference type="EMBL" id="TDT77287.1"/>
    </source>
</evidence>
<dbReference type="Proteomes" id="UP000294563">
    <property type="component" value="Unassembled WGS sequence"/>
</dbReference>
<protein>
    <submittedName>
        <fullName evidence="2">Uncharacterized protein</fullName>
    </submittedName>
</protein>
<reference evidence="2 3" key="1">
    <citation type="submission" date="2019-03" db="EMBL/GenBank/DDBJ databases">
        <title>Genomic Encyclopedia of Archaeal and Bacterial Type Strains, Phase II (KMG-II): from individual species to whole genera.</title>
        <authorList>
            <person name="Goeker M."/>
        </authorList>
    </citation>
    <scope>NUCLEOTIDE SEQUENCE [LARGE SCALE GENOMIC DNA]</scope>
    <source>
        <strain evidence="2 3">DSM 29467</strain>
    </source>
</reference>
<evidence type="ECO:0000313" key="3">
    <source>
        <dbReference type="Proteomes" id="UP000294563"/>
    </source>
</evidence>
<dbReference type="RefSeq" id="WP_134012618.1">
    <property type="nucleotide sequence ID" value="NZ_SOBH01000001.1"/>
</dbReference>
<organism evidence="2 3">
    <name type="scientific">Litoreibacter halocynthiae</name>
    <dbReference type="NCBI Taxonomy" id="1242689"/>
    <lineage>
        <taxon>Bacteria</taxon>
        <taxon>Pseudomonadati</taxon>
        <taxon>Pseudomonadota</taxon>
        <taxon>Alphaproteobacteria</taxon>
        <taxon>Rhodobacterales</taxon>
        <taxon>Roseobacteraceae</taxon>
        <taxon>Litoreibacter</taxon>
    </lineage>
</organism>
<feature type="transmembrane region" description="Helical" evidence="1">
    <location>
        <begin position="12"/>
        <end position="30"/>
    </location>
</feature>
<keyword evidence="3" id="KW-1185">Reference proteome</keyword>
<name>A0A4R7LMP2_9RHOB</name>
<evidence type="ECO:0000256" key="1">
    <source>
        <dbReference type="SAM" id="Phobius"/>
    </source>
</evidence>
<dbReference type="AlphaFoldDB" id="A0A4R7LMP2"/>
<keyword evidence="1" id="KW-0812">Transmembrane</keyword>
<accession>A0A4R7LMP2</accession>
<keyword evidence="1" id="KW-0472">Membrane</keyword>
<proteinExistence type="predicted"/>
<comment type="caution">
    <text evidence="2">The sequence shown here is derived from an EMBL/GenBank/DDBJ whole genome shotgun (WGS) entry which is preliminary data.</text>
</comment>
<dbReference type="EMBL" id="SOBH01000001">
    <property type="protein sequence ID" value="TDT77287.1"/>
    <property type="molecule type" value="Genomic_DNA"/>
</dbReference>
<dbReference type="OrthoDB" id="7858421at2"/>